<sequence>MNGTVLAENIGESPEIVRKEEAKVEVKEEENVDDSSADSEEDSDEDGGEDQAIRQAKLEKTKKVLGSRRVMHIKYGEFTLTVLKDIDRRLGIVQEALMTEINYILETDRINCRNRQGFYKILYGAQHQIDELRLQVQQLSQICKEKQNHRSTTNLESSDEEEASSFLFSETIVRAFTESDDGYTANISLGDIDKAKAMDSTRKRNVNENMTDLPRKKSKNDEKQTTHDKQEKSENKDTSIDENTANAKNYFSKGFNLLGIKHLEHLRNILERTLIDQTEEEFQRNLSEVCVHNAEIRQNALISQRIERLRNITHLMTHLMDLMEYIVQSAITILTIPSEE</sequence>
<organism evidence="2 3">
    <name type="scientific">Dimorphilus gyrociliatus</name>
    <dbReference type="NCBI Taxonomy" id="2664684"/>
    <lineage>
        <taxon>Eukaryota</taxon>
        <taxon>Metazoa</taxon>
        <taxon>Spiralia</taxon>
        <taxon>Lophotrochozoa</taxon>
        <taxon>Annelida</taxon>
        <taxon>Polychaeta</taxon>
        <taxon>Polychaeta incertae sedis</taxon>
        <taxon>Dinophilidae</taxon>
        <taxon>Dimorphilus</taxon>
    </lineage>
</organism>
<gene>
    <name evidence="2" type="ORF">DGYR_LOCUS3329</name>
</gene>
<evidence type="ECO:0000256" key="1">
    <source>
        <dbReference type="SAM" id="MobiDB-lite"/>
    </source>
</evidence>
<feature type="compositionally biased region" description="Acidic residues" evidence="1">
    <location>
        <begin position="27"/>
        <end position="49"/>
    </location>
</feature>
<dbReference type="Proteomes" id="UP000549394">
    <property type="component" value="Unassembled WGS sequence"/>
</dbReference>
<comment type="caution">
    <text evidence="2">The sequence shown here is derived from an EMBL/GenBank/DDBJ whole genome shotgun (WGS) entry which is preliminary data.</text>
</comment>
<dbReference type="AlphaFoldDB" id="A0A7I8VE19"/>
<reference evidence="2 3" key="1">
    <citation type="submission" date="2020-08" db="EMBL/GenBank/DDBJ databases">
        <authorList>
            <person name="Hejnol A."/>
        </authorList>
    </citation>
    <scope>NUCLEOTIDE SEQUENCE [LARGE SCALE GENOMIC DNA]</scope>
</reference>
<keyword evidence="3" id="KW-1185">Reference proteome</keyword>
<feature type="region of interest" description="Disordered" evidence="1">
    <location>
        <begin position="1"/>
        <end position="50"/>
    </location>
</feature>
<name>A0A7I8VE19_9ANNE</name>
<feature type="region of interest" description="Disordered" evidence="1">
    <location>
        <begin position="200"/>
        <end position="241"/>
    </location>
</feature>
<accession>A0A7I8VE19</accession>
<proteinExistence type="predicted"/>
<feature type="compositionally biased region" description="Basic and acidic residues" evidence="1">
    <location>
        <begin position="213"/>
        <end position="239"/>
    </location>
</feature>
<protein>
    <submittedName>
        <fullName evidence="2">Uncharacterized protein</fullName>
    </submittedName>
</protein>
<evidence type="ECO:0000313" key="3">
    <source>
        <dbReference type="Proteomes" id="UP000549394"/>
    </source>
</evidence>
<evidence type="ECO:0000313" key="2">
    <source>
        <dbReference type="EMBL" id="CAD5114493.1"/>
    </source>
</evidence>
<feature type="compositionally biased region" description="Basic and acidic residues" evidence="1">
    <location>
        <begin position="15"/>
        <end position="26"/>
    </location>
</feature>
<dbReference type="EMBL" id="CAJFCJ010000005">
    <property type="protein sequence ID" value="CAD5114493.1"/>
    <property type="molecule type" value="Genomic_DNA"/>
</dbReference>